<protein>
    <submittedName>
        <fullName evidence="4">DUF2968 domain-containing protein</fullName>
    </submittedName>
</protein>
<dbReference type="RefSeq" id="WP_059475608.1">
    <property type="nucleotide sequence ID" value="NZ_CADFFA010000025.1"/>
</dbReference>
<feature type="compositionally biased region" description="Low complexity" evidence="2">
    <location>
        <begin position="47"/>
        <end position="63"/>
    </location>
</feature>
<dbReference type="Proteomes" id="UP000237632">
    <property type="component" value="Unassembled WGS sequence"/>
</dbReference>
<keyword evidence="1" id="KW-0175">Coiled coil</keyword>
<comment type="caution">
    <text evidence="4">The sequence shown here is derived from an EMBL/GenBank/DDBJ whole genome shotgun (WGS) entry which is preliminary data.</text>
</comment>
<evidence type="ECO:0000313" key="4">
    <source>
        <dbReference type="EMBL" id="PRH38796.1"/>
    </source>
</evidence>
<evidence type="ECO:0000256" key="3">
    <source>
        <dbReference type="SAM" id="SignalP"/>
    </source>
</evidence>
<proteinExistence type="predicted"/>
<evidence type="ECO:0000256" key="2">
    <source>
        <dbReference type="SAM" id="MobiDB-lite"/>
    </source>
</evidence>
<dbReference type="EMBL" id="PVHK01000229">
    <property type="protein sequence ID" value="PRH38796.1"/>
    <property type="molecule type" value="Genomic_DNA"/>
</dbReference>
<sequence>MASRDFSPARCATWVVAIAACAYAGAAWSDDASAPVAGTRPAVTSLSGDAASAGPATSPTAAADATAQGNVAELTQLLHDGRMVEMRTTYNGSYGASLMFDPREMTYYVALFQDKQLWRVIKSQDKSRAQMVYENFVQQTAQLADVELRRTELQAQKAFLERVIALQANRAQQLQADLSIARSQQAEVAQRQRSAREQAQALQVEKRAAQLQLRDLQEQVRQLERQAEMGLPAHK</sequence>
<accession>A0A132DUJ7</accession>
<feature type="region of interest" description="Disordered" evidence="2">
    <location>
        <begin position="44"/>
        <end position="63"/>
    </location>
</feature>
<organism evidence="4 5">
    <name type="scientific">Burkholderia vietnamiensis</name>
    <dbReference type="NCBI Taxonomy" id="60552"/>
    <lineage>
        <taxon>Bacteria</taxon>
        <taxon>Pseudomonadati</taxon>
        <taxon>Pseudomonadota</taxon>
        <taxon>Betaproteobacteria</taxon>
        <taxon>Burkholderiales</taxon>
        <taxon>Burkholderiaceae</taxon>
        <taxon>Burkholderia</taxon>
        <taxon>Burkholderia cepacia complex</taxon>
    </lineage>
</organism>
<keyword evidence="3" id="KW-0732">Signal</keyword>
<reference evidence="4 5" key="1">
    <citation type="submission" date="2018-03" db="EMBL/GenBank/DDBJ databases">
        <authorList>
            <person name="Nguyen K."/>
            <person name="Fouts D."/>
            <person name="Sutton G."/>
        </authorList>
    </citation>
    <scope>NUCLEOTIDE SEQUENCE [LARGE SCALE GENOMIC DNA]</scope>
    <source>
        <strain evidence="4 5">AU3578</strain>
    </source>
</reference>
<dbReference type="AlphaFoldDB" id="A0A132DUJ7"/>
<feature type="chain" id="PRO_5044292134" evidence="3">
    <location>
        <begin position="27"/>
        <end position="235"/>
    </location>
</feature>
<gene>
    <name evidence="4" type="ORF">C6T65_30045</name>
</gene>
<dbReference type="Pfam" id="PF11180">
    <property type="entry name" value="DUF2968"/>
    <property type="match status" value="1"/>
</dbReference>
<name>A0A132DUJ7_BURVI</name>
<evidence type="ECO:0000256" key="1">
    <source>
        <dbReference type="SAM" id="Coils"/>
    </source>
</evidence>
<evidence type="ECO:0000313" key="5">
    <source>
        <dbReference type="Proteomes" id="UP000237632"/>
    </source>
</evidence>
<feature type="signal peptide" evidence="3">
    <location>
        <begin position="1"/>
        <end position="26"/>
    </location>
</feature>
<dbReference type="InterPro" id="IPR021350">
    <property type="entry name" value="DUF2968"/>
</dbReference>
<feature type="coiled-coil region" evidence="1">
    <location>
        <begin position="192"/>
        <end position="226"/>
    </location>
</feature>
<dbReference type="PROSITE" id="PS51257">
    <property type="entry name" value="PROKAR_LIPOPROTEIN"/>
    <property type="match status" value="1"/>
</dbReference>